<comment type="pathway">
    <text evidence="2">Organic acid metabolism; glycolate biosynthesis; glycolate from 2-phosphoglycolate: step 1/1.</text>
</comment>
<dbReference type="InterPro" id="IPR036412">
    <property type="entry name" value="HAD-like_sf"/>
</dbReference>
<evidence type="ECO:0000256" key="2">
    <source>
        <dbReference type="ARBA" id="ARBA00004818"/>
    </source>
</evidence>
<dbReference type="GO" id="GO:0006281">
    <property type="term" value="P:DNA repair"/>
    <property type="evidence" value="ECO:0007669"/>
    <property type="project" value="TreeGrafter"/>
</dbReference>
<dbReference type="RefSeq" id="WP_058513405.1">
    <property type="nucleotide sequence ID" value="NZ_CAAAIH010000022.1"/>
</dbReference>
<comment type="similarity">
    <text evidence="3">Belongs to the HAD-like hydrolase superfamily. CbbY/CbbZ/Gph/YieH family.</text>
</comment>
<dbReference type="CDD" id="cd01427">
    <property type="entry name" value="HAD_like"/>
    <property type="match status" value="1"/>
</dbReference>
<dbReference type="PATRIC" id="fig|45074.5.peg.1025"/>
<accession>A0A0W0Z333</accession>
<evidence type="ECO:0000313" key="6">
    <source>
        <dbReference type="Proteomes" id="UP000054703"/>
    </source>
</evidence>
<evidence type="ECO:0000256" key="3">
    <source>
        <dbReference type="ARBA" id="ARBA00006171"/>
    </source>
</evidence>
<gene>
    <name evidence="5" type="ORF">Lsan_0970</name>
</gene>
<dbReference type="Proteomes" id="UP000054703">
    <property type="component" value="Unassembled WGS sequence"/>
</dbReference>
<organism evidence="5 6">
    <name type="scientific">Legionella santicrucis</name>
    <dbReference type="NCBI Taxonomy" id="45074"/>
    <lineage>
        <taxon>Bacteria</taxon>
        <taxon>Pseudomonadati</taxon>
        <taxon>Pseudomonadota</taxon>
        <taxon>Gammaproteobacteria</taxon>
        <taxon>Legionellales</taxon>
        <taxon>Legionellaceae</taxon>
        <taxon>Legionella</taxon>
    </lineage>
</organism>
<dbReference type="InterPro" id="IPR050155">
    <property type="entry name" value="HAD-like_hydrolase_sf"/>
</dbReference>
<protein>
    <recommendedName>
        <fullName evidence="4">phosphoglycolate phosphatase</fullName>
        <ecNumber evidence="4">3.1.3.18</ecNumber>
    </recommendedName>
</protein>
<comment type="catalytic activity">
    <reaction evidence="1">
        <text>2-phosphoglycolate + H2O = glycolate + phosphate</text>
        <dbReference type="Rhea" id="RHEA:14369"/>
        <dbReference type="ChEBI" id="CHEBI:15377"/>
        <dbReference type="ChEBI" id="CHEBI:29805"/>
        <dbReference type="ChEBI" id="CHEBI:43474"/>
        <dbReference type="ChEBI" id="CHEBI:58033"/>
        <dbReference type="EC" id="3.1.3.18"/>
    </reaction>
</comment>
<dbReference type="AlphaFoldDB" id="A0A0W0Z333"/>
<evidence type="ECO:0000256" key="1">
    <source>
        <dbReference type="ARBA" id="ARBA00000830"/>
    </source>
</evidence>
<dbReference type="EMBL" id="LNYU01000024">
    <property type="protein sequence ID" value="KTD63537.1"/>
    <property type="molecule type" value="Genomic_DNA"/>
</dbReference>
<dbReference type="OrthoDB" id="5648065at2"/>
<evidence type="ECO:0000313" key="5">
    <source>
        <dbReference type="EMBL" id="KTD63537.1"/>
    </source>
</evidence>
<dbReference type="Gene3D" id="3.40.50.1000">
    <property type="entry name" value="HAD superfamily/HAD-like"/>
    <property type="match status" value="1"/>
</dbReference>
<dbReference type="InterPro" id="IPR023214">
    <property type="entry name" value="HAD_sf"/>
</dbReference>
<reference evidence="5 6" key="1">
    <citation type="submission" date="2015-11" db="EMBL/GenBank/DDBJ databases">
        <title>Genomic analysis of 38 Legionella species identifies large and diverse effector repertoires.</title>
        <authorList>
            <person name="Burstein D."/>
            <person name="Amaro F."/>
            <person name="Zusman T."/>
            <person name="Lifshitz Z."/>
            <person name="Cohen O."/>
            <person name="Gilbert J.A."/>
            <person name="Pupko T."/>
            <person name="Shuman H.A."/>
            <person name="Segal G."/>
        </authorList>
    </citation>
    <scope>NUCLEOTIDE SEQUENCE [LARGE SCALE GENOMIC DNA]</scope>
    <source>
        <strain evidence="5 6">SC-63-C7</strain>
    </source>
</reference>
<dbReference type="PANTHER" id="PTHR43434">
    <property type="entry name" value="PHOSPHOGLYCOLATE PHOSPHATASE"/>
    <property type="match status" value="1"/>
</dbReference>
<dbReference type="GO" id="GO:0008967">
    <property type="term" value="F:phosphoglycolate phosphatase activity"/>
    <property type="evidence" value="ECO:0007669"/>
    <property type="project" value="UniProtKB-EC"/>
</dbReference>
<name>A0A0W0Z333_9GAMM</name>
<dbReference type="SUPFAM" id="SSF56784">
    <property type="entry name" value="HAD-like"/>
    <property type="match status" value="1"/>
</dbReference>
<keyword evidence="5" id="KW-0378">Hydrolase</keyword>
<comment type="caution">
    <text evidence="5">The sequence shown here is derived from an EMBL/GenBank/DDBJ whole genome shotgun (WGS) entry which is preliminary data.</text>
</comment>
<evidence type="ECO:0000256" key="4">
    <source>
        <dbReference type="ARBA" id="ARBA00013078"/>
    </source>
</evidence>
<dbReference type="EC" id="3.1.3.18" evidence="4"/>
<sequence length="359" mass="40576">MQERIDKLQKNTHGDLVSLLQTGKAILILDNDGTIFNSQPSEAWRIRTILSSLGETQLPTMEELLEIGYGKKTWANGLIQSLKEQFPFLSADNLEKLKRQLESGAVDELIVQMGHNMLPISGAERFLLDMNEKGHKLAICSDNYSDTVAEAINYHIRGVHCQLPDNREPHEHAVKKAIQFGDYIITLNDTMGVNLKGKHKPDPTKLLIQQFKALMDLNVVEAPQLEKFIANPEFRRELKSHVNYRKTVYIGDDVNDYLAAANANFDYFIASTKSGKCNEEQFSFKIDTNQFDIEVIMIDNLQMLNEWINTVSSDVPIEITPSKKVTDFKVGTSSHVFFDANSNANTQTTVQTCAPKYSF</sequence>
<dbReference type="Pfam" id="PF00702">
    <property type="entry name" value="Hydrolase"/>
    <property type="match status" value="1"/>
</dbReference>
<proteinExistence type="inferred from homology"/>
<keyword evidence="6" id="KW-1185">Reference proteome</keyword>
<dbReference type="PANTHER" id="PTHR43434:SF1">
    <property type="entry name" value="PHOSPHOGLYCOLATE PHOSPHATASE"/>
    <property type="match status" value="1"/>
</dbReference>